<gene>
    <name evidence="2" type="ORF">HAQ05_07790</name>
</gene>
<dbReference type="CDD" id="cd00009">
    <property type="entry name" value="AAA"/>
    <property type="match status" value="1"/>
</dbReference>
<dbReference type="Gene3D" id="3.40.50.300">
    <property type="entry name" value="P-loop containing nucleotide triphosphate hydrolases"/>
    <property type="match status" value="1"/>
</dbReference>
<evidence type="ECO:0000313" key="2">
    <source>
        <dbReference type="EMBL" id="MBD1598605.1"/>
    </source>
</evidence>
<dbReference type="SMART" id="SM00382">
    <property type="entry name" value="AAA"/>
    <property type="match status" value="1"/>
</dbReference>
<dbReference type="Pfam" id="PF01695">
    <property type="entry name" value="IstB_IS21"/>
    <property type="match status" value="1"/>
</dbReference>
<organism evidence="2 3">
    <name type="scientific">Pseudomonas typographi</name>
    <dbReference type="NCBI Taxonomy" id="2715964"/>
    <lineage>
        <taxon>Bacteria</taxon>
        <taxon>Pseudomonadati</taxon>
        <taxon>Pseudomonadota</taxon>
        <taxon>Gammaproteobacteria</taxon>
        <taxon>Pseudomonadales</taxon>
        <taxon>Pseudomonadaceae</taxon>
        <taxon>Pseudomonas</taxon>
    </lineage>
</organism>
<dbReference type="GO" id="GO:0005524">
    <property type="term" value="F:ATP binding"/>
    <property type="evidence" value="ECO:0007669"/>
    <property type="project" value="UniProtKB-KW"/>
</dbReference>
<accession>A0ABR7YZH1</accession>
<dbReference type="SUPFAM" id="SSF52540">
    <property type="entry name" value="P-loop containing nucleoside triphosphate hydrolases"/>
    <property type="match status" value="1"/>
</dbReference>
<dbReference type="PANTHER" id="PTHR30050:SF4">
    <property type="entry name" value="ATP-BINDING PROTEIN RV3427C IN INSERTION SEQUENCE-RELATED"/>
    <property type="match status" value="1"/>
</dbReference>
<evidence type="ECO:0000313" key="3">
    <source>
        <dbReference type="Proteomes" id="UP000805841"/>
    </source>
</evidence>
<feature type="domain" description="AAA+ ATPase" evidence="1">
    <location>
        <begin position="116"/>
        <end position="256"/>
    </location>
</feature>
<dbReference type="PANTHER" id="PTHR30050">
    <property type="entry name" value="CHROMOSOMAL REPLICATION INITIATOR PROTEIN DNAA"/>
    <property type="match status" value="1"/>
</dbReference>
<proteinExistence type="predicted"/>
<dbReference type="InterPro" id="IPR003593">
    <property type="entry name" value="AAA+_ATPase"/>
</dbReference>
<evidence type="ECO:0000259" key="1">
    <source>
        <dbReference type="SMART" id="SM00382"/>
    </source>
</evidence>
<comment type="caution">
    <text evidence="2">The sequence shown here is derived from an EMBL/GenBank/DDBJ whole genome shotgun (WGS) entry which is preliminary data.</text>
</comment>
<sequence length="262" mass="28631">MTTRPRYTIEARAGDCADHGQYGDALVEQFGAAPAWYGCPRCHFDRRHAADITVRSAGALDHSQRLLNERLLDAQIPLRFQLESLDTWHAYSDVAKAQTWSMASGYVETFAENFEAGRGVMLLGTVGTGKTHLACGILQAVIRNFAAQGATGLYISAGDVIRSIKETFGGQGKTEAQVYSGLMEPTLLVIDEIGAQHGTDFERQVLFEVINGRYERVLPTIVVSNLGVVDLRQCMGDRAVDRLRDRGGIVGLLRGESKRGGE</sequence>
<keyword evidence="2" id="KW-0067">ATP-binding</keyword>
<dbReference type="Proteomes" id="UP000805841">
    <property type="component" value="Unassembled WGS sequence"/>
</dbReference>
<dbReference type="RefSeq" id="WP_190419106.1">
    <property type="nucleotide sequence ID" value="NZ_JAAOCA010000008.1"/>
</dbReference>
<reference evidence="2 3" key="1">
    <citation type="journal article" date="2020" name="Insects">
        <title>Bacteria Belonging to Pseudomonas typographi sp. nov. from the Bark Beetle Ips typographus Have Genomic Potential to Aid in the Host Ecology.</title>
        <authorList>
            <person name="Peral-Aranega E."/>
            <person name="Saati-Santamaria Z."/>
            <person name="Kolarik M."/>
            <person name="Rivas R."/>
            <person name="Garcia-Fraile P."/>
        </authorList>
    </citation>
    <scope>NUCLEOTIDE SEQUENCE [LARGE SCALE GENOMIC DNA]</scope>
    <source>
        <strain evidence="2 3">CA3A</strain>
    </source>
</reference>
<keyword evidence="3" id="KW-1185">Reference proteome</keyword>
<dbReference type="InterPro" id="IPR027417">
    <property type="entry name" value="P-loop_NTPase"/>
</dbReference>
<protein>
    <submittedName>
        <fullName evidence="2">ATP-binding protein</fullName>
    </submittedName>
</protein>
<keyword evidence="2" id="KW-0547">Nucleotide-binding</keyword>
<name>A0ABR7YZH1_9PSED</name>
<dbReference type="InterPro" id="IPR002611">
    <property type="entry name" value="IstB_ATP-bd"/>
</dbReference>
<dbReference type="EMBL" id="JAAOCA010000008">
    <property type="protein sequence ID" value="MBD1598605.1"/>
    <property type="molecule type" value="Genomic_DNA"/>
</dbReference>